<reference evidence="1" key="1">
    <citation type="submission" date="2022-06" db="EMBL/GenBank/DDBJ databases">
        <title>Lutimaribacter sp. EGI FJ00013, a novel bacterium isolated from a salt lake sediment enrichment.</title>
        <authorList>
            <person name="Gao L."/>
            <person name="Fang B.-Z."/>
            <person name="Li W.-J."/>
        </authorList>
    </citation>
    <scope>NUCLEOTIDE SEQUENCE</scope>
    <source>
        <strain evidence="1">EGI FJ00013</strain>
    </source>
</reference>
<dbReference type="EMBL" id="JAMQGO010000001">
    <property type="protein sequence ID" value="MCM2561053.1"/>
    <property type="molecule type" value="Genomic_DNA"/>
</dbReference>
<organism evidence="1 2">
    <name type="scientific">Lutimaribacter degradans</name>
    <dbReference type="NCBI Taxonomy" id="2945989"/>
    <lineage>
        <taxon>Bacteria</taxon>
        <taxon>Pseudomonadati</taxon>
        <taxon>Pseudomonadota</taxon>
        <taxon>Alphaproteobacteria</taxon>
        <taxon>Rhodobacterales</taxon>
        <taxon>Roseobacteraceae</taxon>
        <taxon>Lutimaribacter</taxon>
    </lineage>
</organism>
<proteinExistence type="predicted"/>
<gene>
    <name evidence="1" type="ORF">M8744_02735</name>
</gene>
<sequence>MGVPPDLPSMRQLRYFVTLADNGQYRRAAERLGISQPSLSLQIAALENRVGQRLVERRRGGLVLTPAGREILPRARDILAQAEDLAALARSLDAGVTGTLRLGATPTIGPYMLPGILRHLHETHPELKLLARDGPPRDMIEDLLAGAHDLVVTQLPLAAADLSLRPLYREPLFLAVARDHALAARARVGTADLAGLDMLSLGPAHALHGQITRLCRDTGARLRSEYEGTSLDALRQMVAMNMGATLLPALYLRSEMPAHDTDVVAVPFHPVMTRTVGVAWRRSLGHPRLIARFLEAADAVVADAYKGLVVQMRGA</sequence>
<name>A0ACC5ZRU7_9RHOB</name>
<comment type="caution">
    <text evidence="1">The sequence shown here is derived from an EMBL/GenBank/DDBJ whole genome shotgun (WGS) entry which is preliminary data.</text>
</comment>
<protein>
    <submittedName>
        <fullName evidence="1">Hydrogen peroxide-inducible genes activator</fullName>
    </submittedName>
</protein>
<dbReference type="Proteomes" id="UP001203036">
    <property type="component" value="Unassembled WGS sequence"/>
</dbReference>
<evidence type="ECO:0000313" key="1">
    <source>
        <dbReference type="EMBL" id="MCM2561053.1"/>
    </source>
</evidence>
<evidence type="ECO:0000313" key="2">
    <source>
        <dbReference type="Proteomes" id="UP001203036"/>
    </source>
</evidence>
<accession>A0ACC5ZRU7</accession>
<keyword evidence="2" id="KW-1185">Reference proteome</keyword>